<dbReference type="SUPFAM" id="SSF158745">
    <property type="entry name" value="LanC-like"/>
    <property type="match status" value="1"/>
</dbReference>
<comment type="caution">
    <text evidence="1">The sequence shown here is derived from an EMBL/GenBank/DDBJ whole genome shotgun (WGS) entry which is preliminary data.</text>
</comment>
<dbReference type="AlphaFoldDB" id="A0A0L8L2U4"/>
<evidence type="ECO:0000313" key="2">
    <source>
        <dbReference type="Proteomes" id="UP000037023"/>
    </source>
</evidence>
<gene>
    <name evidence="1" type="ORF">ADK34_09300</name>
</gene>
<dbReference type="PATRIC" id="fig|1938.6.peg.2041"/>
<dbReference type="Pfam" id="PF05147">
    <property type="entry name" value="LANC_like"/>
    <property type="match status" value="1"/>
</dbReference>
<proteinExistence type="predicted"/>
<dbReference type="InterPro" id="IPR007822">
    <property type="entry name" value="LANC-like"/>
</dbReference>
<organism evidence="1 2">
    <name type="scientific">Streptomyces viridochromogenes</name>
    <dbReference type="NCBI Taxonomy" id="1938"/>
    <lineage>
        <taxon>Bacteria</taxon>
        <taxon>Bacillati</taxon>
        <taxon>Actinomycetota</taxon>
        <taxon>Actinomycetes</taxon>
        <taxon>Kitasatosporales</taxon>
        <taxon>Streptomycetaceae</taxon>
        <taxon>Streptomyces</taxon>
    </lineage>
</organism>
<reference evidence="1 2" key="1">
    <citation type="submission" date="2015-06" db="EMBL/GenBank/DDBJ databases">
        <authorList>
            <person name="Hoefler B.C."/>
            <person name="Straight P.D."/>
        </authorList>
    </citation>
    <scope>NUCLEOTIDE SEQUENCE [LARGE SCALE GENOMIC DNA]</scope>
    <source>
        <strain evidence="1 2">NRRL 3427</strain>
    </source>
</reference>
<dbReference type="InterPro" id="IPR012341">
    <property type="entry name" value="6hp_glycosidase-like_sf"/>
</dbReference>
<accession>A0A0L8L2U4</accession>
<dbReference type="GO" id="GO:0031179">
    <property type="term" value="P:peptide modification"/>
    <property type="evidence" value="ECO:0007669"/>
    <property type="project" value="InterPro"/>
</dbReference>
<evidence type="ECO:0000313" key="1">
    <source>
        <dbReference type="EMBL" id="KOG32386.1"/>
    </source>
</evidence>
<dbReference type="GO" id="GO:0005975">
    <property type="term" value="P:carbohydrate metabolic process"/>
    <property type="evidence" value="ECO:0007669"/>
    <property type="project" value="InterPro"/>
</dbReference>
<dbReference type="Proteomes" id="UP000037023">
    <property type="component" value="Unassembled WGS sequence"/>
</dbReference>
<sequence length="162" mass="16710">MYAASPAPRNRARHLADSPELARHWRSGSSAAGTFLVRLWAATGGTGKALRDLVDGAALAVRAGRATDSPATCHGLAGNAEFLLDAAARTGDASHRAAAEPLVEHLAAQAVLRDGRLLVPDENRGTVLAEYATGLAGGLSPLLRLRADGSRAWLPEGGPAHP</sequence>
<protein>
    <recommendedName>
        <fullName evidence="3">Lanthionine synthetase C family protein</fullName>
    </recommendedName>
</protein>
<name>A0A0L8L2U4_STRVR</name>
<evidence type="ECO:0008006" key="3">
    <source>
        <dbReference type="Google" id="ProtNLM"/>
    </source>
</evidence>
<dbReference type="EMBL" id="LGUP01000063">
    <property type="protein sequence ID" value="KOG32386.1"/>
    <property type="molecule type" value="Genomic_DNA"/>
</dbReference>
<dbReference type="Gene3D" id="1.50.10.10">
    <property type="match status" value="1"/>
</dbReference>